<feature type="chain" id="PRO_5044749834" evidence="2">
    <location>
        <begin position="32"/>
        <end position="159"/>
    </location>
</feature>
<dbReference type="PANTHER" id="PTHR13886:SF4">
    <property type="entry name" value="JNK-INTERACTING PROTEIN 3"/>
    <property type="match status" value="1"/>
</dbReference>
<evidence type="ECO:0000256" key="1">
    <source>
        <dbReference type="SAM" id="MobiDB-lite"/>
    </source>
</evidence>
<dbReference type="InterPro" id="IPR039911">
    <property type="entry name" value="JIP3/JIP4"/>
</dbReference>
<keyword evidence="2" id="KW-0732">Signal</keyword>
<dbReference type="EMBL" id="JBEHCU010005323">
    <property type="protein sequence ID" value="KAL1400194.1"/>
    <property type="molecule type" value="Genomic_DNA"/>
</dbReference>
<keyword evidence="4" id="KW-1185">Reference proteome</keyword>
<dbReference type="PANTHER" id="PTHR13886">
    <property type="entry name" value="JNK/SAPK-ASSOCIATED PROTEIN"/>
    <property type="match status" value="1"/>
</dbReference>
<evidence type="ECO:0000256" key="2">
    <source>
        <dbReference type="SAM" id="SignalP"/>
    </source>
</evidence>
<dbReference type="AlphaFoldDB" id="A0ABD1DKD3"/>
<name>A0ABD1DKD3_CULPP</name>
<sequence>MLGTGKLGFSFVRITALLVSCNRLWIGTGNGVRESEQVGERSAFLRIGGFHISQRFGVAEFPAIQASERIALSRLSAIITRQSHVKPSNRTNGLTRHARTDPDLAGGQLLPRLGSDTSQRTTAARSADEFQQKRYSGTTLAGGMHAAGGRVSKARGGRF</sequence>
<feature type="signal peptide" evidence="2">
    <location>
        <begin position="1"/>
        <end position="31"/>
    </location>
</feature>
<organism evidence="3 4">
    <name type="scientific">Culex pipiens pipiens</name>
    <name type="common">Northern house mosquito</name>
    <dbReference type="NCBI Taxonomy" id="38569"/>
    <lineage>
        <taxon>Eukaryota</taxon>
        <taxon>Metazoa</taxon>
        <taxon>Ecdysozoa</taxon>
        <taxon>Arthropoda</taxon>
        <taxon>Hexapoda</taxon>
        <taxon>Insecta</taxon>
        <taxon>Pterygota</taxon>
        <taxon>Neoptera</taxon>
        <taxon>Endopterygota</taxon>
        <taxon>Diptera</taxon>
        <taxon>Nematocera</taxon>
        <taxon>Culicoidea</taxon>
        <taxon>Culicidae</taxon>
        <taxon>Culicinae</taxon>
        <taxon>Culicini</taxon>
        <taxon>Culex</taxon>
        <taxon>Culex</taxon>
    </lineage>
</organism>
<gene>
    <name evidence="3" type="ORF">pipiens_007637</name>
</gene>
<reference evidence="3 4" key="1">
    <citation type="submission" date="2024-05" db="EMBL/GenBank/DDBJ databases">
        <title>Culex pipiens pipiens assembly and annotation.</title>
        <authorList>
            <person name="Alout H."/>
            <person name="Durand T."/>
        </authorList>
    </citation>
    <scope>NUCLEOTIDE SEQUENCE [LARGE SCALE GENOMIC DNA]</scope>
    <source>
        <strain evidence="3">HA-2024</strain>
        <tissue evidence="3">Whole body</tissue>
    </source>
</reference>
<dbReference type="Proteomes" id="UP001562425">
    <property type="component" value="Unassembled WGS sequence"/>
</dbReference>
<feature type="region of interest" description="Disordered" evidence="1">
    <location>
        <begin position="83"/>
        <end position="159"/>
    </location>
</feature>
<evidence type="ECO:0000313" key="3">
    <source>
        <dbReference type="EMBL" id="KAL1400194.1"/>
    </source>
</evidence>
<feature type="compositionally biased region" description="Polar residues" evidence="1">
    <location>
        <begin position="83"/>
        <end position="94"/>
    </location>
</feature>
<evidence type="ECO:0000313" key="4">
    <source>
        <dbReference type="Proteomes" id="UP001562425"/>
    </source>
</evidence>
<protein>
    <submittedName>
        <fullName evidence="3">Uncharacterized protein</fullName>
    </submittedName>
</protein>
<comment type="caution">
    <text evidence="3">The sequence shown here is derived from an EMBL/GenBank/DDBJ whole genome shotgun (WGS) entry which is preliminary data.</text>
</comment>
<proteinExistence type="predicted"/>
<accession>A0ABD1DKD3</accession>
<feature type="compositionally biased region" description="Polar residues" evidence="1">
    <location>
        <begin position="115"/>
        <end position="124"/>
    </location>
</feature>